<gene>
    <name evidence="3" type="ORF">SAMN04487771_103238</name>
</gene>
<evidence type="ECO:0000313" key="4">
    <source>
        <dbReference type="Proteomes" id="UP000199820"/>
    </source>
</evidence>
<dbReference type="Pfam" id="PF07883">
    <property type="entry name" value="Cupin_2"/>
    <property type="match status" value="1"/>
</dbReference>
<dbReference type="InterPro" id="IPR051610">
    <property type="entry name" value="GPI/OXD"/>
</dbReference>
<evidence type="ECO:0000256" key="1">
    <source>
        <dbReference type="ARBA" id="ARBA00022723"/>
    </source>
</evidence>
<sequence>MLLDFNSMQEITCPGMNDGTGTMSSRMYVDTENRMVYCRIHPGGSIGRHKHTGSSDINYVISGHGIAICDGEEEMLVPGTCHYCRNGQAHSIINDGDEDLIIFTVVPKAAEV</sequence>
<dbReference type="Gene3D" id="2.60.120.10">
    <property type="entry name" value="Jelly Rolls"/>
    <property type="match status" value="1"/>
</dbReference>
<dbReference type="RefSeq" id="WP_074649858.1">
    <property type="nucleotide sequence ID" value="NZ_FOIL01000032.1"/>
</dbReference>
<dbReference type="AlphaFoldDB" id="A0A1I0GF54"/>
<dbReference type="SUPFAM" id="SSF51182">
    <property type="entry name" value="RmlC-like cupins"/>
    <property type="match status" value="1"/>
</dbReference>
<evidence type="ECO:0000313" key="3">
    <source>
        <dbReference type="EMBL" id="SET68636.1"/>
    </source>
</evidence>
<dbReference type="InterPro" id="IPR011051">
    <property type="entry name" value="RmlC_Cupin_sf"/>
</dbReference>
<name>A0A1I0GF54_9FIRM</name>
<keyword evidence="4" id="KW-1185">Reference proteome</keyword>
<accession>A0A1I0GF54</accession>
<dbReference type="GO" id="GO:0046872">
    <property type="term" value="F:metal ion binding"/>
    <property type="evidence" value="ECO:0007669"/>
    <property type="project" value="UniProtKB-KW"/>
</dbReference>
<feature type="domain" description="Cupin type-2" evidence="2">
    <location>
        <begin position="37"/>
        <end position="105"/>
    </location>
</feature>
<organism evidence="3 4">
    <name type="scientific">[Clostridium] aminophilum</name>
    <dbReference type="NCBI Taxonomy" id="1526"/>
    <lineage>
        <taxon>Bacteria</taxon>
        <taxon>Bacillati</taxon>
        <taxon>Bacillota</taxon>
        <taxon>Clostridia</taxon>
        <taxon>Lachnospirales</taxon>
        <taxon>Lachnospiraceae</taxon>
    </lineage>
</organism>
<dbReference type="InterPro" id="IPR013096">
    <property type="entry name" value="Cupin_2"/>
</dbReference>
<keyword evidence="1" id="KW-0479">Metal-binding</keyword>
<dbReference type="EMBL" id="FOIL01000032">
    <property type="protein sequence ID" value="SET68636.1"/>
    <property type="molecule type" value="Genomic_DNA"/>
</dbReference>
<dbReference type="Proteomes" id="UP000199820">
    <property type="component" value="Unassembled WGS sequence"/>
</dbReference>
<evidence type="ECO:0000259" key="2">
    <source>
        <dbReference type="Pfam" id="PF07883"/>
    </source>
</evidence>
<dbReference type="PANTHER" id="PTHR35848:SF6">
    <property type="entry name" value="CUPIN TYPE-2 DOMAIN-CONTAINING PROTEIN"/>
    <property type="match status" value="1"/>
</dbReference>
<dbReference type="PANTHER" id="PTHR35848">
    <property type="entry name" value="OXALATE-BINDING PROTEIN"/>
    <property type="match status" value="1"/>
</dbReference>
<proteinExistence type="predicted"/>
<reference evidence="3 4" key="1">
    <citation type="submission" date="2016-10" db="EMBL/GenBank/DDBJ databases">
        <authorList>
            <person name="de Groot N.N."/>
        </authorList>
    </citation>
    <scope>NUCLEOTIDE SEQUENCE [LARGE SCALE GENOMIC DNA]</scope>
    <source>
        <strain evidence="3 4">KH1P1</strain>
    </source>
</reference>
<dbReference type="InterPro" id="IPR014710">
    <property type="entry name" value="RmlC-like_jellyroll"/>
</dbReference>
<protein>
    <submittedName>
        <fullName evidence="3">Cupin domain-containing protein</fullName>
    </submittedName>
</protein>